<keyword evidence="2" id="KW-1185">Reference proteome</keyword>
<proteinExistence type="predicted"/>
<accession>A0A848KT01</accession>
<organism evidence="1 2">
    <name type="scientific">Gordonia asplenii</name>
    <dbReference type="NCBI Taxonomy" id="2725283"/>
    <lineage>
        <taxon>Bacteria</taxon>
        <taxon>Bacillati</taxon>
        <taxon>Actinomycetota</taxon>
        <taxon>Actinomycetes</taxon>
        <taxon>Mycobacteriales</taxon>
        <taxon>Gordoniaceae</taxon>
        <taxon>Gordonia</taxon>
    </lineage>
</organism>
<sequence>MMTTAETGDLTGTRDKTYNLIRYTEECLTNALRMETFIADAQRDGDGEVVELFRRAQSDSRKGDCARLTRVGSLAPN</sequence>
<reference evidence="1 2" key="1">
    <citation type="submission" date="2020-04" db="EMBL/GenBank/DDBJ databases">
        <title>Gordonia sp. nov. TBRC 11910.</title>
        <authorList>
            <person name="Suriyachadkun C."/>
        </authorList>
    </citation>
    <scope>NUCLEOTIDE SEQUENCE [LARGE SCALE GENOMIC DNA]</scope>
    <source>
        <strain evidence="1 2">TBRC 11910</strain>
    </source>
</reference>
<evidence type="ECO:0000313" key="2">
    <source>
        <dbReference type="Proteomes" id="UP000550729"/>
    </source>
</evidence>
<dbReference type="AlphaFoldDB" id="A0A848KT01"/>
<protein>
    <submittedName>
        <fullName evidence="1">Uncharacterized protein</fullName>
    </submittedName>
</protein>
<evidence type="ECO:0000313" key="1">
    <source>
        <dbReference type="EMBL" id="NMO01816.1"/>
    </source>
</evidence>
<dbReference type="Proteomes" id="UP000550729">
    <property type="component" value="Unassembled WGS sequence"/>
</dbReference>
<name>A0A848KT01_9ACTN</name>
<comment type="caution">
    <text evidence="1">The sequence shown here is derived from an EMBL/GenBank/DDBJ whole genome shotgun (WGS) entry which is preliminary data.</text>
</comment>
<gene>
    <name evidence="1" type="ORF">HH308_11395</name>
</gene>
<dbReference type="EMBL" id="JABBNB010000010">
    <property type="protein sequence ID" value="NMO01816.1"/>
    <property type="molecule type" value="Genomic_DNA"/>
</dbReference>